<dbReference type="STRING" id="857265.WG78_12140"/>
<dbReference type="Pfam" id="PF02230">
    <property type="entry name" value="Abhydrolase_2"/>
    <property type="match status" value="1"/>
</dbReference>
<evidence type="ECO:0000313" key="4">
    <source>
        <dbReference type="EMBL" id="KPC52594.1"/>
    </source>
</evidence>
<dbReference type="InterPro" id="IPR050565">
    <property type="entry name" value="LYPA1-2/EST-like"/>
</dbReference>
<dbReference type="InterPro" id="IPR003140">
    <property type="entry name" value="PLipase/COase/thioEstase"/>
</dbReference>
<gene>
    <name evidence="4" type="ORF">WG78_12140</name>
</gene>
<proteinExistence type="inferred from homology"/>
<accession>A0A0N0GN89</accession>
<protein>
    <submittedName>
        <fullName evidence="4">Putative hydrolase</fullName>
    </submittedName>
</protein>
<evidence type="ECO:0000256" key="2">
    <source>
        <dbReference type="ARBA" id="ARBA00022801"/>
    </source>
</evidence>
<dbReference type="OrthoDB" id="9801763at2"/>
<comment type="caution">
    <text evidence="4">The sequence shown here is derived from an EMBL/GenBank/DDBJ whole genome shotgun (WGS) entry which is preliminary data.</text>
</comment>
<dbReference type="Proteomes" id="UP000037939">
    <property type="component" value="Unassembled WGS sequence"/>
</dbReference>
<dbReference type="PATRIC" id="fig|857265.3.peg.2504"/>
<keyword evidence="5" id="KW-1185">Reference proteome</keyword>
<dbReference type="GO" id="GO:0016787">
    <property type="term" value="F:hydrolase activity"/>
    <property type="evidence" value="ECO:0007669"/>
    <property type="project" value="UniProtKB-KW"/>
</dbReference>
<comment type="similarity">
    <text evidence="1">Belongs to the AB hydrolase superfamily. AB hydrolase 2 family.</text>
</comment>
<feature type="domain" description="Phospholipase/carboxylesterase/thioesterase" evidence="3">
    <location>
        <begin position="13"/>
        <end position="205"/>
    </location>
</feature>
<dbReference type="NCBIfam" id="NF008525">
    <property type="entry name" value="PRK11460.1"/>
    <property type="match status" value="1"/>
</dbReference>
<keyword evidence="2 4" id="KW-0378">Hydrolase</keyword>
<organism evidence="4 5">
    <name type="scientific">Amantichitinum ursilacus</name>
    <dbReference type="NCBI Taxonomy" id="857265"/>
    <lineage>
        <taxon>Bacteria</taxon>
        <taxon>Pseudomonadati</taxon>
        <taxon>Pseudomonadota</taxon>
        <taxon>Betaproteobacteria</taxon>
        <taxon>Neisseriales</taxon>
        <taxon>Chitinibacteraceae</taxon>
        <taxon>Amantichitinum</taxon>
    </lineage>
</organism>
<dbReference type="SUPFAM" id="SSF53474">
    <property type="entry name" value="alpha/beta-Hydrolases"/>
    <property type="match status" value="1"/>
</dbReference>
<dbReference type="AlphaFoldDB" id="A0A0N0GN89"/>
<evidence type="ECO:0000259" key="3">
    <source>
        <dbReference type="Pfam" id="PF02230"/>
    </source>
</evidence>
<evidence type="ECO:0000256" key="1">
    <source>
        <dbReference type="ARBA" id="ARBA00006499"/>
    </source>
</evidence>
<dbReference type="RefSeq" id="WP_053938079.1">
    <property type="nucleotide sequence ID" value="NZ_LAQT01000009.1"/>
</dbReference>
<dbReference type="EMBL" id="LAQT01000009">
    <property type="protein sequence ID" value="KPC52594.1"/>
    <property type="molecule type" value="Genomic_DNA"/>
</dbReference>
<dbReference type="Gene3D" id="3.40.50.1820">
    <property type="entry name" value="alpha/beta hydrolase"/>
    <property type="match status" value="1"/>
</dbReference>
<dbReference type="InterPro" id="IPR029058">
    <property type="entry name" value="AB_hydrolase_fold"/>
</dbReference>
<reference evidence="4 5" key="1">
    <citation type="submission" date="2015-07" db="EMBL/GenBank/DDBJ databases">
        <title>Draft genome sequence of the Amantichitinum ursilacus IGB-41, a new chitin-degrading bacterium.</title>
        <authorList>
            <person name="Kirstahler P."/>
            <person name="Guenther M."/>
            <person name="Grumaz C."/>
            <person name="Rupp S."/>
            <person name="Zibek S."/>
            <person name="Sohn K."/>
        </authorList>
    </citation>
    <scope>NUCLEOTIDE SEQUENCE [LARGE SCALE GENOMIC DNA]</scope>
    <source>
        <strain evidence="4 5">IGB-41</strain>
    </source>
</reference>
<dbReference type="PANTHER" id="PTHR10655:SF17">
    <property type="entry name" value="LYSOPHOSPHOLIPASE-LIKE PROTEIN 1"/>
    <property type="match status" value="1"/>
</dbReference>
<dbReference type="PANTHER" id="PTHR10655">
    <property type="entry name" value="LYSOPHOSPHOLIPASE-RELATED"/>
    <property type="match status" value="1"/>
</dbReference>
<name>A0A0N0GN89_9NEIS</name>
<sequence length="208" mass="22026">MQDALIVHQPAAGNAASKLLLMFHGVGSSAEDLVPLGQALAPGHRDAWMISIRSPHKSDFGQGWQWFSVQGVDEASRPARIAAAMPDFVKVVQHWQQHTGVSAANTTLLGFSQGAIMALESTQVADGLAARVVSMAGRFAQLPQHAPAHTAIHFLHGDNDPVIPAQFARDADAQLRKLGAVSTLDVFGGLGHGIDGRVLQRLLEILAG</sequence>
<evidence type="ECO:0000313" key="5">
    <source>
        <dbReference type="Proteomes" id="UP000037939"/>
    </source>
</evidence>